<dbReference type="GO" id="GO:0005886">
    <property type="term" value="C:plasma membrane"/>
    <property type="evidence" value="ECO:0007669"/>
    <property type="project" value="UniProtKB-SubCell"/>
</dbReference>
<dbReference type="Proteomes" id="UP000245462">
    <property type="component" value="Unassembled WGS sequence"/>
</dbReference>
<evidence type="ECO:0000256" key="7">
    <source>
        <dbReference type="SAM" id="Phobius"/>
    </source>
</evidence>
<proteinExistence type="predicted"/>
<dbReference type="CDD" id="cd07984">
    <property type="entry name" value="LPLAT_LABLAT-like"/>
    <property type="match status" value="1"/>
</dbReference>
<keyword evidence="7" id="KW-0812">Transmembrane</keyword>
<evidence type="ECO:0000313" key="8">
    <source>
        <dbReference type="EMBL" id="PVZ12219.1"/>
    </source>
</evidence>
<dbReference type="OrthoDB" id="9801955at2"/>
<dbReference type="GO" id="GO:0009247">
    <property type="term" value="P:glycolipid biosynthetic process"/>
    <property type="evidence" value="ECO:0007669"/>
    <property type="project" value="UniProtKB-ARBA"/>
</dbReference>
<keyword evidence="4 8" id="KW-0808">Transferase</keyword>
<keyword evidence="3" id="KW-0997">Cell inner membrane</keyword>
<sequence length="300" mass="35202">MKYPALSYYILYVLTYLFALLPLWVIRLKSKLLAGLLYYVLRYRRRVVRDNLTRCFPEKSEKEIGAIERRFYRGFTYQVLSSFKLLTYTPAQLCRHISLEGLDVLEQLRAERHPAILLMMGHYGNWEYFSGSQEMIKGSGLQIYQIYRPLKNTAADRLMHRIRERFGSRGIPKHDVPRELLHLMRAPYPAETPLVIFIADQSPAYAGSYWTTFLGRETAFFNGTEKLSTKFSLPVVYMDVKRTGADSYVGTIELLHHPQETVPSGAVTEAYVRKMEKTILRDPALWLWSHRRWKRPRLPQ</sequence>
<dbReference type="AlphaFoldDB" id="A0A2U1FJA0"/>
<keyword evidence="9" id="KW-1185">Reference proteome</keyword>
<name>A0A2U1FJA0_9PORP</name>
<organism evidence="8 9">
    <name type="scientific">Porphyromonas loveana</name>
    <dbReference type="NCBI Taxonomy" id="1884669"/>
    <lineage>
        <taxon>Bacteria</taxon>
        <taxon>Pseudomonadati</taxon>
        <taxon>Bacteroidota</taxon>
        <taxon>Bacteroidia</taxon>
        <taxon>Bacteroidales</taxon>
        <taxon>Porphyromonadaceae</taxon>
        <taxon>Porphyromonas</taxon>
    </lineage>
</organism>
<dbReference type="PANTHER" id="PTHR30606:SF10">
    <property type="entry name" value="PHOSPHATIDYLINOSITOL MANNOSIDE ACYLTRANSFERASE"/>
    <property type="match status" value="1"/>
</dbReference>
<feature type="transmembrane region" description="Helical" evidence="7">
    <location>
        <begin position="6"/>
        <end position="26"/>
    </location>
</feature>
<evidence type="ECO:0000256" key="3">
    <source>
        <dbReference type="ARBA" id="ARBA00022519"/>
    </source>
</evidence>
<dbReference type="GO" id="GO:0016746">
    <property type="term" value="F:acyltransferase activity"/>
    <property type="evidence" value="ECO:0007669"/>
    <property type="project" value="UniProtKB-KW"/>
</dbReference>
<evidence type="ECO:0000313" key="9">
    <source>
        <dbReference type="Proteomes" id="UP000245462"/>
    </source>
</evidence>
<keyword evidence="2" id="KW-1003">Cell membrane</keyword>
<keyword evidence="6" id="KW-0012">Acyltransferase</keyword>
<gene>
    <name evidence="8" type="ORF">C7382_105106</name>
</gene>
<dbReference type="InterPro" id="IPR004960">
    <property type="entry name" value="LipA_acyltrans"/>
</dbReference>
<dbReference type="Pfam" id="PF03279">
    <property type="entry name" value="Lip_A_acyltrans"/>
    <property type="match status" value="1"/>
</dbReference>
<dbReference type="RefSeq" id="WP_116679024.1">
    <property type="nucleotide sequence ID" value="NZ_QEKY01000005.1"/>
</dbReference>
<accession>A0A2U1FJA0</accession>
<keyword evidence="5 7" id="KW-0472">Membrane</keyword>
<dbReference type="EMBL" id="QEKY01000005">
    <property type="protein sequence ID" value="PVZ12219.1"/>
    <property type="molecule type" value="Genomic_DNA"/>
</dbReference>
<comment type="subcellular location">
    <subcellularLocation>
        <location evidence="1">Cell inner membrane</location>
    </subcellularLocation>
</comment>
<evidence type="ECO:0000256" key="6">
    <source>
        <dbReference type="ARBA" id="ARBA00023315"/>
    </source>
</evidence>
<comment type="caution">
    <text evidence="8">The sequence shown here is derived from an EMBL/GenBank/DDBJ whole genome shotgun (WGS) entry which is preliminary data.</text>
</comment>
<evidence type="ECO:0000256" key="1">
    <source>
        <dbReference type="ARBA" id="ARBA00004533"/>
    </source>
</evidence>
<evidence type="ECO:0000256" key="4">
    <source>
        <dbReference type="ARBA" id="ARBA00022679"/>
    </source>
</evidence>
<dbReference type="PANTHER" id="PTHR30606">
    <property type="entry name" value="LIPID A BIOSYNTHESIS LAUROYL ACYLTRANSFERASE"/>
    <property type="match status" value="1"/>
</dbReference>
<protein>
    <submittedName>
        <fullName evidence="8">KDO2-lipid IV(A) lauroyltransferase</fullName>
    </submittedName>
</protein>
<evidence type="ECO:0000256" key="2">
    <source>
        <dbReference type="ARBA" id="ARBA00022475"/>
    </source>
</evidence>
<dbReference type="GeneID" id="94550473"/>
<evidence type="ECO:0000256" key="5">
    <source>
        <dbReference type="ARBA" id="ARBA00023136"/>
    </source>
</evidence>
<keyword evidence="7" id="KW-1133">Transmembrane helix</keyword>
<reference evidence="8 9" key="1">
    <citation type="submission" date="2018-04" db="EMBL/GenBank/DDBJ databases">
        <title>Genomic Encyclopedia of Type Strains, Phase IV (KMG-IV): sequencing the most valuable type-strain genomes for metagenomic binning, comparative biology and taxonomic classification.</title>
        <authorList>
            <person name="Goeker M."/>
        </authorList>
    </citation>
    <scope>NUCLEOTIDE SEQUENCE [LARGE SCALE GENOMIC DNA]</scope>
    <source>
        <strain evidence="8 9">DSM 28520</strain>
    </source>
</reference>